<dbReference type="InterPro" id="IPR012337">
    <property type="entry name" value="RNaseH-like_sf"/>
</dbReference>
<dbReference type="Gene3D" id="3.30.420.10">
    <property type="entry name" value="Ribonuclease H-like superfamily/Ribonuclease H"/>
    <property type="match status" value="1"/>
</dbReference>
<organism evidence="2 3">
    <name type="scientific">Demequina lutea</name>
    <dbReference type="NCBI Taxonomy" id="431489"/>
    <lineage>
        <taxon>Bacteria</taxon>
        <taxon>Bacillati</taxon>
        <taxon>Actinomycetota</taxon>
        <taxon>Actinomycetes</taxon>
        <taxon>Micrococcales</taxon>
        <taxon>Demequinaceae</taxon>
        <taxon>Demequina</taxon>
    </lineage>
</organism>
<gene>
    <name evidence="2" type="ORF">BKA03_003046</name>
</gene>
<evidence type="ECO:0000313" key="2">
    <source>
        <dbReference type="EMBL" id="NYI42872.1"/>
    </source>
</evidence>
<evidence type="ECO:0000259" key="1">
    <source>
        <dbReference type="PROSITE" id="PS50994"/>
    </source>
</evidence>
<keyword evidence="3" id="KW-1185">Reference proteome</keyword>
<feature type="domain" description="Integrase catalytic" evidence="1">
    <location>
        <begin position="1"/>
        <end position="134"/>
    </location>
</feature>
<protein>
    <submittedName>
        <fullName evidence="2">Transposase InsO family protein</fullName>
    </submittedName>
</protein>
<dbReference type="PANTHER" id="PTHR46889">
    <property type="entry name" value="TRANSPOSASE INSF FOR INSERTION SEQUENCE IS3B-RELATED"/>
    <property type="match status" value="1"/>
</dbReference>
<dbReference type="Pfam" id="PF13333">
    <property type="entry name" value="rve_2"/>
    <property type="match status" value="1"/>
</dbReference>
<reference evidence="2 3" key="1">
    <citation type="submission" date="2020-07" db="EMBL/GenBank/DDBJ databases">
        <title>Sequencing the genomes of 1000 actinobacteria strains.</title>
        <authorList>
            <person name="Klenk H.-P."/>
        </authorList>
    </citation>
    <scope>NUCLEOTIDE SEQUENCE [LARGE SCALE GENOMIC DNA]</scope>
    <source>
        <strain evidence="2 3">DSM 19970</strain>
    </source>
</reference>
<dbReference type="AlphaFoldDB" id="A0A7Z0CLH0"/>
<comment type="caution">
    <text evidence="2">The sequence shown here is derived from an EMBL/GenBank/DDBJ whole genome shotgun (WGS) entry which is preliminary data.</text>
</comment>
<dbReference type="SUPFAM" id="SSF53098">
    <property type="entry name" value="Ribonuclease H-like"/>
    <property type="match status" value="1"/>
</dbReference>
<dbReference type="PANTHER" id="PTHR46889:SF4">
    <property type="entry name" value="TRANSPOSASE INSO FOR INSERTION SEQUENCE ELEMENT IS911B-RELATED"/>
    <property type="match status" value="1"/>
</dbReference>
<dbReference type="EMBL" id="JACBZO010000002">
    <property type="protein sequence ID" value="NYI42872.1"/>
    <property type="molecule type" value="Genomic_DNA"/>
</dbReference>
<dbReference type="InterPro" id="IPR036397">
    <property type="entry name" value="RNaseH_sf"/>
</dbReference>
<dbReference type="Pfam" id="PF00665">
    <property type="entry name" value="rve"/>
    <property type="match status" value="1"/>
</dbReference>
<dbReference type="InterPro" id="IPR050900">
    <property type="entry name" value="Transposase_IS3/IS150/IS904"/>
</dbReference>
<proteinExistence type="predicted"/>
<dbReference type="InterPro" id="IPR001584">
    <property type="entry name" value="Integrase_cat-core"/>
</dbReference>
<name>A0A7Z0CLH0_9MICO</name>
<evidence type="ECO:0000313" key="3">
    <source>
        <dbReference type="Proteomes" id="UP000547973"/>
    </source>
</evidence>
<dbReference type="Proteomes" id="UP000547973">
    <property type="component" value="Unassembled WGS sequence"/>
</dbReference>
<dbReference type="GO" id="GO:0003676">
    <property type="term" value="F:nucleic acid binding"/>
    <property type="evidence" value="ECO:0007669"/>
    <property type="project" value="InterPro"/>
</dbReference>
<dbReference type="PROSITE" id="PS50994">
    <property type="entry name" value="INTEGRASE"/>
    <property type="match status" value="1"/>
</dbReference>
<sequence>MFANKIVGYSIDSRMKSNLAVRALENAIVMRGDVAGCVVHSDRGSQFRSRKFLHALNRHRLVGSMGRVASCGDNAAMESFFALLQKNVLDRHSWTTREQLRIAIVTWIERTYHRRRRQAALGRLTPVEFEIIMNTPTALAA</sequence>
<accession>A0A7Z0CLH0</accession>
<dbReference type="GO" id="GO:0015074">
    <property type="term" value="P:DNA integration"/>
    <property type="evidence" value="ECO:0007669"/>
    <property type="project" value="InterPro"/>
</dbReference>